<comment type="cofactor">
    <cofactor evidence="9">
        <name>Zn(2+)</name>
        <dbReference type="ChEBI" id="CHEBI:29105"/>
    </cofactor>
    <text evidence="9">Binds 1 zinc ion.</text>
</comment>
<proteinExistence type="inferred from homology"/>
<evidence type="ECO:0000313" key="10">
    <source>
        <dbReference type="EMBL" id="MBC5681063.1"/>
    </source>
</evidence>
<evidence type="ECO:0000256" key="1">
    <source>
        <dbReference type="ARBA" id="ARBA00010875"/>
    </source>
</evidence>
<name>A0ABR7G1Y8_9FIRM</name>
<feature type="binding site" evidence="9">
    <location>
        <position position="135"/>
    </location>
    <ligand>
        <name>Zn(2+)</name>
        <dbReference type="ChEBI" id="CHEBI:29105"/>
        <note>catalytic</note>
    </ligand>
</feature>
<comment type="function">
    <text evidence="9">Single strand-specific metallo-endoribonuclease involved in late-stage 70S ribosome quality control and in maturation of the 3' terminus of the 16S rRNA.</text>
</comment>
<evidence type="ECO:0000256" key="4">
    <source>
        <dbReference type="ARBA" id="ARBA00022722"/>
    </source>
</evidence>
<gene>
    <name evidence="9 10" type="primary">ybeY</name>
    <name evidence="10" type="ORF">H8S01_08830</name>
</gene>
<dbReference type="Gene3D" id="3.40.390.30">
    <property type="entry name" value="Metalloproteases ('zincins'), catalytic domain"/>
    <property type="match status" value="1"/>
</dbReference>
<dbReference type="Proteomes" id="UP000628463">
    <property type="component" value="Unassembled WGS sequence"/>
</dbReference>
<evidence type="ECO:0000256" key="5">
    <source>
        <dbReference type="ARBA" id="ARBA00022723"/>
    </source>
</evidence>
<dbReference type="EMBL" id="JACOPD010000005">
    <property type="protein sequence ID" value="MBC5681063.1"/>
    <property type="molecule type" value="Genomic_DNA"/>
</dbReference>
<organism evidence="10 11">
    <name type="scientific">Lachnospira hominis</name>
    <name type="common">ex Liu et al. 2021</name>
    <dbReference type="NCBI Taxonomy" id="2763051"/>
    <lineage>
        <taxon>Bacteria</taxon>
        <taxon>Bacillati</taxon>
        <taxon>Bacillota</taxon>
        <taxon>Clostridia</taxon>
        <taxon>Lachnospirales</taxon>
        <taxon>Lachnospiraceae</taxon>
        <taxon>Lachnospira</taxon>
    </lineage>
</organism>
<dbReference type="InterPro" id="IPR002036">
    <property type="entry name" value="YbeY"/>
</dbReference>
<evidence type="ECO:0000256" key="9">
    <source>
        <dbReference type="HAMAP-Rule" id="MF_00009"/>
    </source>
</evidence>
<evidence type="ECO:0000256" key="8">
    <source>
        <dbReference type="ARBA" id="ARBA00022833"/>
    </source>
</evidence>
<comment type="similarity">
    <text evidence="1 9">Belongs to the endoribonuclease YbeY family.</text>
</comment>
<dbReference type="HAMAP" id="MF_00009">
    <property type="entry name" value="Endoribonucl_YbeY"/>
    <property type="match status" value="1"/>
</dbReference>
<dbReference type="InterPro" id="IPR023091">
    <property type="entry name" value="MetalPrtase_cat_dom_sf_prd"/>
</dbReference>
<keyword evidence="5 9" id="KW-0479">Metal-binding</keyword>
<sequence>MTINIEYETDKELKLDYENIINRVINEAVDYAKCPYEAEVNVTLTDNDEIKKINAEYRNINNPTDVLSFPMLNFALPGDFDGISDELENDVEDYFNPDSGELMLGDIVVSVEKVVEQAEKYGHSQERELAFLVAHSMMHLFGYDHMEPDEAAVMESKQREILDNLGITR</sequence>
<feature type="binding site" evidence="9">
    <location>
        <position position="145"/>
    </location>
    <ligand>
        <name>Zn(2+)</name>
        <dbReference type="ChEBI" id="CHEBI:29105"/>
        <note>catalytic</note>
    </ligand>
</feature>
<comment type="caution">
    <text evidence="10">The sequence shown here is derived from an EMBL/GenBank/DDBJ whole genome shotgun (WGS) entry which is preliminary data.</text>
</comment>
<evidence type="ECO:0000256" key="3">
    <source>
        <dbReference type="ARBA" id="ARBA00022552"/>
    </source>
</evidence>
<keyword evidence="9" id="KW-0963">Cytoplasm</keyword>
<evidence type="ECO:0000256" key="2">
    <source>
        <dbReference type="ARBA" id="ARBA00022517"/>
    </source>
</evidence>
<evidence type="ECO:0000313" key="11">
    <source>
        <dbReference type="Proteomes" id="UP000628463"/>
    </source>
</evidence>
<keyword evidence="4 9" id="KW-0540">Nuclease</keyword>
<dbReference type="RefSeq" id="WP_186836935.1">
    <property type="nucleotide sequence ID" value="NZ_JACOPD010000005.1"/>
</dbReference>
<comment type="subcellular location">
    <subcellularLocation>
        <location evidence="9">Cytoplasm</location>
    </subcellularLocation>
</comment>
<reference evidence="10 11" key="1">
    <citation type="submission" date="2020-08" db="EMBL/GenBank/DDBJ databases">
        <title>Genome public.</title>
        <authorList>
            <person name="Liu C."/>
            <person name="Sun Q."/>
        </authorList>
    </citation>
    <scope>NUCLEOTIDE SEQUENCE [LARGE SCALE GENOMIC DNA]</scope>
    <source>
        <strain evidence="10 11">NSJ-43</strain>
    </source>
</reference>
<evidence type="ECO:0000256" key="7">
    <source>
        <dbReference type="ARBA" id="ARBA00022801"/>
    </source>
</evidence>
<dbReference type="PANTHER" id="PTHR46986:SF1">
    <property type="entry name" value="ENDORIBONUCLEASE YBEY, CHLOROPLASTIC"/>
    <property type="match status" value="1"/>
</dbReference>
<dbReference type="PANTHER" id="PTHR46986">
    <property type="entry name" value="ENDORIBONUCLEASE YBEY, CHLOROPLASTIC"/>
    <property type="match status" value="1"/>
</dbReference>
<keyword evidence="2 9" id="KW-0690">Ribosome biogenesis</keyword>
<evidence type="ECO:0000256" key="6">
    <source>
        <dbReference type="ARBA" id="ARBA00022759"/>
    </source>
</evidence>
<dbReference type="NCBIfam" id="TIGR00043">
    <property type="entry name" value="rRNA maturation RNase YbeY"/>
    <property type="match status" value="1"/>
</dbReference>
<feature type="binding site" evidence="9">
    <location>
        <position position="139"/>
    </location>
    <ligand>
        <name>Zn(2+)</name>
        <dbReference type="ChEBI" id="CHEBI:29105"/>
        <note>catalytic</note>
    </ligand>
</feature>
<dbReference type="SUPFAM" id="SSF55486">
    <property type="entry name" value="Metalloproteases ('zincins'), catalytic domain"/>
    <property type="match status" value="1"/>
</dbReference>
<dbReference type="EC" id="3.1.-.-" evidence="9"/>
<keyword evidence="7 9" id="KW-0378">Hydrolase</keyword>
<accession>A0ABR7G1Y8</accession>
<protein>
    <recommendedName>
        <fullName evidence="9">Endoribonuclease YbeY</fullName>
        <ecNumber evidence="9">3.1.-.-</ecNumber>
    </recommendedName>
</protein>
<keyword evidence="3 9" id="KW-0698">rRNA processing</keyword>
<keyword evidence="6 9" id="KW-0255">Endonuclease</keyword>
<dbReference type="Pfam" id="PF02130">
    <property type="entry name" value="YbeY"/>
    <property type="match status" value="1"/>
</dbReference>
<keyword evidence="11" id="KW-1185">Reference proteome</keyword>
<keyword evidence="8 9" id="KW-0862">Zinc</keyword>